<feature type="transmembrane region" description="Helical" evidence="1">
    <location>
        <begin position="108"/>
        <end position="128"/>
    </location>
</feature>
<reference evidence="3" key="1">
    <citation type="submission" date="2021-02" db="EMBL/GenBank/DDBJ databases">
        <authorList>
            <person name="Nowell W R."/>
        </authorList>
    </citation>
    <scope>NUCLEOTIDE SEQUENCE</scope>
</reference>
<keyword evidence="1" id="KW-1133">Transmembrane helix</keyword>
<evidence type="ECO:0000313" key="4">
    <source>
        <dbReference type="Proteomes" id="UP000663881"/>
    </source>
</evidence>
<dbReference type="EMBL" id="CAJOAY010005558">
    <property type="protein sequence ID" value="CAF4111761.1"/>
    <property type="molecule type" value="Genomic_DNA"/>
</dbReference>
<dbReference type="Proteomes" id="UP000663881">
    <property type="component" value="Unassembled WGS sequence"/>
</dbReference>
<dbReference type="OrthoDB" id="10034935at2759"/>
<dbReference type="Proteomes" id="UP000663891">
    <property type="component" value="Unassembled WGS sequence"/>
</dbReference>
<evidence type="ECO:0000313" key="2">
    <source>
        <dbReference type="EMBL" id="CAF0940090.1"/>
    </source>
</evidence>
<feature type="transmembrane region" description="Helical" evidence="1">
    <location>
        <begin position="140"/>
        <end position="162"/>
    </location>
</feature>
<accession>A0A819VMS8</accession>
<keyword evidence="1" id="KW-0472">Membrane</keyword>
<feature type="transmembrane region" description="Helical" evidence="1">
    <location>
        <begin position="74"/>
        <end position="96"/>
    </location>
</feature>
<feature type="transmembrane region" description="Helical" evidence="1">
    <location>
        <begin position="198"/>
        <end position="222"/>
    </location>
</feature>
<comment type="caution">
    <text evidence="3">The sequence shown here is derived from an EMBL/GenBank/DDBJ whole genome shotgun (WGS) entry which is preliminary data.</text>
</comment>
<proteinExistence type="predicted"/>
<evidence type="ECO:0000256" key="1">
    <source>
        <dbReference type="SAM" id="Phobius"/>
    </source>
</evidence>
<gene>
    <name evidence="3" type="ORF">OKA104_LOCUS36248</name>
    <name evidence="2" type="ORF">VCS650_LOCUS11445</name>
</gene>
<keyword evidence="1" id="KW-0812">Transmembrane</keyword>
<sequence>MQRASIVPCAQCPGCQNYIRVPTSFVSNTYAPTSYNQATNMPRNQTYGPTIRGPPYRSHPSQYEMSWQAKFHKIPILIMGISQLILSIVIFILEIVSLILSTYSATGAGIWCGLEFFGTAISTILLATKWKRTRVHATRVLICQIILLIFSFTIIGIVGSYLTINNTSYYYSGYYFYSSSFSLSNLSTKYKLMQTQVACSALIMVTGFVYIIFYSIITYLAMWKSFHTLDTANLCRSLCHC</sequence>
<protein>
    <submittedName>
        <fullName evidence="3">Uncharacterized protein</fullName>
    </submittedName>
</protein>
<dbReference type="AlphaFoldDB" id="A0A819VMS8"/>
<name>A0A819VMS8_9BILA</name>
<evidence type="ECO:0000313" key="3">
    <source>
        <dbReference type="EMBL" id="CAF4111761.1"/>
    </source>
</evidence>
<dbReference type="EMBL" id="CAJNON010000085">
    <property type="protein sequence ID" value="CAF0940090.1"/>
    <property type="molecule type" value="Genomic_DNA"/>
</dbReference>
<organism evidence="3 4">
    <name type="scientific">Adineta steineri</name>
    <dbReference type="NCBI Taxonomy" id="433720"/>
    <lineage>
        <taxon>Eukaryota</taxon>
        <taxon>Metazoa</taxon>
        <taxon>Spiralia</taxon>
        <taxon>Gnathifera</taxon>
        <taxon>Rotifera</taxon>
        <taxon>Eurotatoria</taxon>
        <taxon>Bdelloidea</taxon>
        <taxon>Adinetida</taxon>
        <taxon>Adinetidae</taxon>
        <taxon>Adineta</taxon>
    </lineage>
</organism>